<keyword evidence="3" id="KW-1185">Reference proteome</keyword>
<dbReference type="Pfam" id="PF07727">
    <property type="entry name" value="RVT_2"/>
    <property type="match status" value="2"/>
</dbReference>
<dbReference type="InterPro" id="IPR013103">
    <property type="entry name" value="RVT_2"/>
</dbReference>
<feature type="domain" description="Reverse transcriptase Ty1/copia-type" evidence="1">
    <location>
        <begin position="98"/>
        <end position="183"/>
    </location>
</feature>
<name>A0A5B6WHT3_9ROSI</name>
<dbReference type="SUPFAM" id="SSF56672">
    <property type="entry name" value="DNA/RNA polymerases"/>
    <property type="match status" value="1"/>
</dbReference>
<feature type="domain" description="Reverse transcriptase Ty1/copia-type" evidence="1">
    <location>
        <begin position="29"/>
        <end position="97"/>
    </location>
</feature>
<dbReference type="EMBL" id="SMMG02000003">
    <property type="protein sequence ID" value="KAA3481349.1"/>
    <property type="molecule type" value="Genomic_DNA"/>
</dbReference>
<dbReference type="InterPro" id="IPR043502">
    <property type="entry name" value="DNA/RNA_pol_sf"/>
</dbReference>
<protein>
    <submittedName>
        <fullName evidence="2">Retrovirus-related Pol polyprotein from transposon TNT 1-94</fullName>
    </submittedName>
</protein>
<dbReference type="AlphaFoldDB" id="A0A5B6WHT3"/>
<proteinExistence type="predicted"/>
<dbReference type="Proteomes" id="UP000325315">
    <property type="component" value="Unassembled WGS sequence"/>
</dbReference>
<reference evidence="3" key="1">
    <citation type="journal article" date="2019" name="Plant Biotechnol. J.">
        <title>Genome sequencing of the Australian wild diploid species Gossypium australe highlights disease resistance and delayed gland morphogenesis.</title>
        <authorList>
            <person name="Cai Y."/>
            <person name="Cai X."/>
            <person name="Wang Q."/>
            <person name="Wang P."/>
            <person name="Zhang Y."/>
            <person name="Cai C."/>
            <person name="Xu Y."/>
            <person name="Wang K."/>
            <person name="Zhou Z."/>
            <person name="Wang C."/>
            <person name="Geng S."/>
            <person name="Li B."/>
            <person name="Dong Q."/>
            <person name="Hou Y."/>
            <person name="Wang H."/>
            <person name="Ai P."/>
            <person name="Liu Z."/>
            <person name="Yi F."/>
            <person name="Sun M."/>
            <person name="An G."/>
            <person name="Cheng J."/>
            <person name="Zhang Y."/>
            <person name="Shi Q."/>
            <person name="Xie Y."/>
            <person name="Shi X."/>
            <person name="Chang Y."/>
            <person name="Huang F."/>
            <person name="Chen Y."/>
            <person name="Hong S."/>
            <person name="Mi L."/>
            <person name="Sun Q."/>
            <person name="Zhang L."/>
            <person name="Zhou B."/>
            <person name="Peng R."/>
            <person name="Zhang X."/>
            <person name="Liu F."/>
        </authorList>
    </citation>
    <scope>NUCLEOTIDE SEQUENCE [LARGE SCALE GENOMIC DNA]</scope>
    <source>
        <strain evidence="3">cv. PA1801</strain>
    </source>
</reference>
<organism evidence="2 3">
    <name type="scientific">Gossypium australe</name>
    <dbReference type="NCBI Taxonomy" id="47621"/>
    <lineage>
        <taxon>Eukaryota</taxon>
        <taxon>Viridiplantae</taxon>
        <taxon>Streptophyta</taxon>
        <taxon>Embryophyta</taxon>
        <taxon>Tracheophyta</taxon>
        <taxon>Spermatophyta</taxon>
        <taxon>Magnoliopsida</taxon>
        <taxon>eudicotyledons</taxon>
        <taxon>Gunneridae</taxon>
        <taxon>Pentapetalae</taxon>
        <taxon>rosids</taxon>
        <taxon>malvids</taxon>
        <taxon>Malvales</taxon>
        <taxon>Malvaceae</taxon>
        <taxon>Malvoideae</taxon>
        <taxon>Gossypium</taxon>
    </lineage>
</organism>
<accession>A0A5B6WHT3</accession>
<dbReference type="OrthoDB" id="413760at2759"/>
<dbReference type="PANTHER" id="PTHR11439">
    <property type="entry name" value="GAG-POL-RELATED RETROTRANSPOSON"/>
    <property type="match status" value="1"/>
</dbReference>
<evidence type="ECO:0000313" key="2">
    <source>
        <dbReference type="EMBL" id="KAA3481349.1"/>
    </source>
</evidence>
<evidence type="ECO:0000259" key="1">
    <source>
        <dbReference type="Pfam" id="PF07727"/>
    </source>
</evidence>
<dbReference type="PANTHER" id="PTHR11439:SF459">
    <property type="match status" value="1"/>
</dbReference>
<gene>
    <name evidence="2" type="ORF">EPI10_021721</name>
</gene>
<evidence type="ECO:0000313" key="3">
    <source>
        <dbReference type="Proteomes" id="UP000325315"/>
    </source>
</evidence>
<comment type="caution">
    <text evidence="2">The sequence shown here is derived from an EMBL/GenBank/DDBJ whole genome shotgun (WGS) entry which is preliminary data.</text>
</comment>
<dbReference type="CDD" id="cd09272">
    <property type="entry name" value="RNase_HI_RT_Ty1"/>
    <property type="match status" value="1"/>
</dbReference>
<sequence length="327" mass="37194">MKTGGQTKSQECYRSETVQSEVGRQGVCSNVLGVDFSETSAPVARIDTVWMLLALATQKGWLVHQMDVKSTFLNGYLKEEIFIKQPQGFVVQGKKEKNGDKLLVVSLYVDDLLVIGNRLELIDKFKEEMKGVFEMTDLGEMTFFLGMQVRQKQNEIFVCQQKYAKEVLNKFNMEACKSTATPMDQKEKISKENGVEKVDDKLYRSLIVCLMYLIATRPDIMYVVSLLSRYMNCASEIHFQAAKRILKYVKGTVDYGMKSSQVEDFNLHGYSDSDWVECTNDMRSTSCYCFSLDSRIFSWCSKKQKIVAQSTAKVEYVAATTATNQAL</sequence>